<dbReference type="GO" id="GO:0016491">
    <property type="term" value="F:oxidoreductase activity"/>
    <property type="evidence" value="ECO:0007669"/>
    <property type="project" value="InterPro"/>
</dbReference>
<dbReference type="PROSITE" id="PS51387">
    <property type="entry name" value="FAD_PCMH"/>
    <property type="match status" value="1"/>
</dbReference>
<evidence type="ECO:0000259" key="1">
    <source>
        <dbReference type="PROSITE" id="PS51387"/>
    </source>
</evidence>
<dbReference type="InterPro" id="IPR002346">
    <property type="entry name" value="Mopterin_DH_FAD-bd"/>
</dbReference>
<sequence>MKTFEHYAPDSIEELLEMLKSKPNAKLIAGGTDLLLQMKQGTAQPETVISLKNVEELRGFSVSKNGYRLGAGMTLRGITRSNELTQNFPGLVYAAGVVASEQIRTLATLGGNICNASPSADMVPPLIALDAVVQLVSNQGQRDLSLSDFFKGPGESVLKSGEIMHSIFLPQPSGNMIYSKHAPRKFMDLAVVGVAVRLAKKN</sequence>
<dbReference type="InterPro" id="IPR016167">
    <property type="entry name" value="FAD-bd_PCMH_sub1"/>
</dbReference>
<organism evidence="2">
    <name type="scientific">marine metagenome</name>
    <dbReference type="NCBI Taxonomy" id="408172"/>
    <lineage>
        <taxon>unclassified sequences</taxon>
        <taxon>metagenomes</taxon>
        <taxon>ecological metagenomes</taxon>
    </lineage>
</organism>
<dbReference type="GO" id="GO:0071949">
    <property type="term" value="F:FAD binding"/>
    <property type="evidence" value="ECO:0007669"/>
    <property type="project" value="InterPro"/>
</dbReference>
<protein>
    <recommendedName>
        <fullName evidence="1">FAD-binding PCMH-type domain-containing protein</fullName>
    </recommendedName>
</protein>
<dbReference type="SUPFAM" id="SSF56176">
    <property type="entry name" value="FAD-binding/transporter-associated domain-like"/>
    <property type="match status" value="1"/>
</dbReference>
<dbReference type="EMBL" id="UINC01007017">
    <property type="protein sequence ID" value="SVA30956.1"/>
    <property type="molecule type" value="Genomic_DNA"/>
</dbReference>
<feature type="non-terminal residue" evidence="2">
    <location>
        <position position="202"/>
    </location>
</feature>
<reference evidence="2" key="1">
    <citation type="submission" date="2018-05" db="EMBL/GenBank/DDBJ databases">
        <authorList>
            <person name="Lanie J.A."/>
            <person name="Ng W.-L."/>
            <person name="Kazmierczak K.M."/>
            <person name="Andrzejewski T.M."/>
            <person name="Davidsen T.M."/>
            <person name="Wayne K.J."/>
            <person name="Tettelin H."/>
            <person name="Glass J.I."/>
            <person name="Rusch D."/>
            <person name="Podicherti R."/>
            <person name="Tsui H.-C.T."/>
            <person name="Winkler M.E."/>
        </authorList>
    </citation>
    <scope>NUCLEOTIDE SEQUENCE</scope>
</reference>
<gene>
    <name evidence="2" type="ORF">METZ01_LOCUS83810</name>
</gene>
<dbReference type="Gene3D" id="3.30.43.10">
    <property type="entry name" value="Uridine Diphospho-n-acetylenolpyruvylglucosamine Reductase, domain 2"/>
    <property type="match status" value="1"/>
</dbReference>
<accession>A0A381US39</accession>
<dbReference type="InterPro" id="IPR016166">
    <property type="entry name" value="FAD-bd_PCMH"/>
</dbReference>
<dbReference type="InterPro" id="IPR051312">
    <property type="entry name" value="Diverse_Substr_Oxidored"/>
</dbReference>
<dbReference type="Gene3D" id="3.30.465.10">
    <property type="match status" value="1"/>
</dbReference>
<proteinExistence type="predicted"/>
<evidence type="ECO:0000313" key="2">
    <source>
        <dbReference type="EMBL" id="SVA30956.1"/>
    </source>
</evidence>
<dbReference type="PANTHER" id="PTHR42659">
    <property type="entry name" value="XANTHINE DEHYDROGENASE SUBUNIT C-RELATED"/>
    <property type="match status" value="1"/>
</dbReference>
<dbReference type="PANTHER" id="PTHR42659:SF9">
    <property type="entry name" value="XANTHINE DEHYDROGENASE FAD-BINDING SUBUNIT XDHB-RELATED"/>
    <property type="match status" value="1"/>
</dbReference>
<feature type="domain" description="FAD-binding PCMH-type" evidence="1">
    <location>
        <begin position="1"/>
        <end position="174"/>
    </location>
</feature>
<dbReference type="InterPro" id="IPR036318">
    <property type="entry name" value="FAD-bd_PCMH-like_sf"/>
</dbReference>
<dbReference type="InterPro" id="IPR016169">
    <property type="entry name" value="FAD-bd_PCMH_sub2"/>
</dbReference>
<dbReference type="AlphaFoldDB" id="A0A381US39"/>
<name>A0A381US39_9ZZZZ</name>
<dbReference type="Pfam" id="PF00941">
    <property type="entry name" value="FAD_binding_5"/>
    <property type="match status" value="1"/>
</dbReference>